<comment type="caution">
    <text evidence="2">The sequence shown here is derived from an EMBL/GenBank/DDBJ whole genome shotgun (WGS) entry which is preliminary data.</text>
</comment>
<feature type="compositionally biased region" description="Low complexity" evidence="1">
    <location>
        <begin position="20"/>
        <end position="36"/>
    </location>
</feature>
<dbReference type="AlphaFoldDB" id="A0AAD9FX93"/>
<protein>
    <submittedName>
        <fullName evidence="2">Uncharacterized protein</fullName>
    </submittedName>
</protein>
<name>A0AAD9FX93_PAPLA</name>
<feature type="region of interest" description="Disordered" evidence="1">
    <location>
        <begin position="1"/>
        <end position="47"/>
    </location>
</feature>
<dbReference type="Proteomes" id="UP001182556">
    <property type="component" value="Unassembled WGS sequence"/>
</dbReference>
<feature type="region of interest" description="Disordered" evidence="1">
    <location>
        <begin position="75"/>
        <end position="167"/>
    </location>
</feature>
<organism evidence="2 3">
    <name type="scientific">Papiliotrema laurentii</name>
    <name type="common">Cryptococcus laurentii</name>
    <dbReference type="NCBI Taxonomy" id="5418"/>
    <lineage>
        <taxon>Eukaryota</taxon>
        <taxon>Fungi</taxon>
        <taxon>Dikarya</taxon>
        <taxon>Basidiomycota</taxon>
        <taxon>Agaricomycotina</taxon>
        <taxon>Tremellomycetes</taxon>
        <taxon>Tremellales</taxon>
        <taxon>Rhynchogastremaceae</taxon>
        <taxon>Papiliotrema</taxon>
    </lineage>
</organism>
<feature type="compositionally biased region" description="Pro residues" evidence="1">
    <location>
        <begin position="105"/>
        <end position="121"/>
    </location>
</feature>
<accession>A0AAD9FX93</accession>
<evidence type="ECO:0000256" key="1">
    <source>
        <dbReference type="SAM" id="MobiDB-lite"/>
    </source>
</evidence>
<gene>
    <name evidence="2" type="ORF">DB88DRAFT_516697</name>
</gene>
<evidence type="ECO:0000313" key="2">
    <source>
        <dbReference type="EMBL" id="KAK1927976.1"/>
    </source>
</evidence>
<keyword evidence="3" id="KW-1185">Reference proteome</keyword>
<evidence type="ECO:0000313" key="3">
    <source>
        <dbReference type="Proteomes" id="UP001182556"/>
    </source>
</evidence>
<proteinExistence type="predicted"/>
<reference evidence="2" key="1">
    <citation type="submission" date="2023-02" db="EMBL/GenBank/DDBJ databases">
        <title>Identification and recombinant expression of a fungal hydrolase from Papiliotrema laurentii that hydrolyzes apple cutin and clears colloidal polyester polyurethane.</title>
        <authorList>
            <consortium name="DOE Joint Genome Institute"/>
            <person name="Roman V.A."/>
            <person name="Bojanowski C."/>
            <person name="Crable B.R."/>
            <person name="Wagner D.N."/>
            <person name="Hung C.S."/>
            <person name="Nadeau L.J."/>
            <person name="Schratz L."/>
            <person name="Haridas S."/>
            <person name="Pangilinan J."/>
            <person name="Lipzen A."/>
            <person name="Na H."/>
            <person name="Yan M."/>
            <person name="Ng V."/>
            <person name="Grigoriev I.V."/>
            <person name="Spatafora J.W."/>
            <person name="Barlow D."/>
            <person name="Biffinger J."/>
            <person name="Kelley-Loughnane N."/>
            <person name="Varaljay V.A."/>
            <person name="Crookes-Goodson W.J."/>
        </authorList>
    </citation>
    <scope>NUCLEOTIDE SEQUENCE</scope>
    <source>
        <strain evidence="2">5307AH</strain>
    </source>
</reference>
<dbReference type="EMBL" id="JAODAN010000001">
    <property type="protein sequence ID" value="KAK1927976.1"/>
    <property type="molecule type" value="Genomic_DNA"/>
</dbReference>
<sequence length="239" mass="25481">MSSIKRSASTSPTPTPSSPSTPVTTPKKPKKANPSTGPKSPGSWTTFRRGEFLDDIIAAGARAADLDALAIKYGVKKSQLVDQLKPNRSNIRSKAIKRPSSSLPSPTPSPCGSPLQTPTPPSSTYSLLEHKPHPSPPKKPRPGVTSPKRNLKAVKTEAKSTSPIGVSIPGKANTGSINGTWTAEKRGSFMEEIIAAGYKVVNLDELAHKLQMNKRQLVDQLVPNRNNLRGKAVKAARGE</sequence>